<dbReference type="GO" id="GO:0003677">
    <property type="term" value="F:DNA binding"/>
    <property type="evidence" value="ECO:0007669"/>
    <property type="project" value="UniProtKB-UniRule"/>
</dbReference>
<dbReference type="InterPro" id="IPR054156">
    <property type="entry name" value="YxaF_TetR_C"/>
</dbReference>
<keyword evidence="3" id="KW-0804">Transcription</keyword>
<dbReference type="InterPro" id="IPR001647">
    <property type="entry name" value="HTH_TetR"/>
</dbReference>
<reference evidence="6 7" key="1">
    <citation type="submission" date="2018-10" db="EMBL/GenBank/DDBJ databases">
        <title>Sequencing the genomes of 1000 actinobacteria strains.</title>
        <authorList>
            <person name="Klenk H.-P."/>
        </authorList>
    </citation>
    <scope>NUCLEOTIDE SEQUENCE [LARGE SCALE GENOMIC DNA]</scope>
    <source>
        <strain evidence="6 7">DSM 44343</strain>
    </source>
</reference>
<organism evidence="6 7">
    <name type="scientific">Williamsia marianensis</name>
    <dbReference type="NCBI Taxonomy" id="85044"/>
    <lineage>
        <taxon>Bacteria</taxon>
        <taxon>Bacillati</taxon>
        <taxon>Actinomycetota</taxon>
        <taxon>Actinomycetes</taxon>
        <taxon>Mycobacteriales</taxon>
        <taxon>Nocardiaceae</taxon>
        <taxon>Williamsia</taxon>
    </lineage>
</organism>
<keyword evidence="2 4" id="KW-0238">DNA-binding</keyword>
<evidence type="ECO:0000259" key="5">
    <source>
        <dbReference type="PROSITE" id="PS50977"/>
    </source>
</evidence>
<dbReference type="Proteomes" id="UP000274762">
    <property type="component" value="Unassembled WGS sequence"/>
</dbReference>
<dbReference type="Pfam" id="PF21993">
    <property type="entry name" value="TetR_C_13_2"/>
    <property type="match status" value="1"/>
</dbReference>
<dbReference type="InterPro" id="IPR009057">
    <property type="entry name" value="Homeodomain-like_sf"/>
</dbReference>
<dbReference type="SUPFAM" id="SSF46689">
    <property type="entry name" value="Homeodomain-like"/>
    <property type="match status" value="1"/>
</dbReference>
<comment type="caution">
    <text evidence="6">The sequence shown here is derived from an EMBL/GenBank/DDBJ whole genome shotgun (WGS) entry which is preliminary data.</text>
</comment>
<keyword evidence="1" id="KW-0805">Transcription regulation</keyword>
<evidence type="ECO:0000313" key="6">
    <source>
        <dbReference type="EMBL" id="RKR96563.1"/>
    </source>
</evidence>
<name>A0A495K5J0_WILMA</name>
<feature type="DNA-binding region" description="H-T-H motif" evidence="4">
    <location>
        <begin position="27"/>
        <end position="46"/>
    </location>
</feature>
<dbReference type="PANTHER" id="PTHR47506:SF3">
    <property type="entry name" value="HTH-TYPE TRANSCRIPTIONAL REGULATOR LMRA"/>
    <property type="match status" value="1"/>
</dbReference>
<dbReference type="PANTHER" id="PTHR47506">
    <property type="entry name" value="TRANSCRIPTIONAL REGULATORY PROTEIN"/>
    <property type="match status" value="1"/>
</dbReference>
<evidence type="ECO:0000256" key="1">
    <source>
        <dbReference type="ARBA" id="ARBA00023015"/>
    </source>
</evidence>
<dbReference type="AlphaFoldDB" id="A0A495K5J0"/>
<dbReference type="Gene3D" id="1.10.357.10">
    <property type="entry name" value="Tetracycline Repressor, domain 2"/>
    <property type="match status" value="1"/>
</dbReference>
<evidence type="ECO:0000256" key="2">
    <source>
        <dbReference type="ARBA" id="ARBA00023125"/>
    </source>
</evidence>
<accession>A0A495K5J0</accession>
<proteinExistence type="predicted"/>
<dbReference type="RefSeq" id="WP_307714350.1">
    <property type="nucleotide sequence ID" value="NZ_CBCRXS010000008.1"/>
</dbReference>
<gene>
    <name evidence="6" type="ORF">DFJ75_3416</name>
</gene>
<dbReference type="Pfam" id="PF00440">
    <property type="entry name" value="TetR_N"/>
    <property type="match status" value="1"/>
</dbReference>
<dbReference type="InterPro" id="IPR036271">
    <property type="entry name" value="Tet_transcr_reg_TetR-rel_C_sf"/>
</dbReference>
<dbReference type="EMBL" id="RBKV01000001">
    <property type="protein sequence ID" value="RKR96563.1"/>
    <property type="molecule type" value="Genomic_DNA"/>
</dbReference>
<sequence>MERQGTRERMLIGAVEVMRERGAAGVTVDAVLERSGSPRGSVYYHFPQGRQQIVAEALDYAGTTINGVIESAVKRGSIAAIDTFVRWWTDLLETSDFAAGCPVAGAAVGAGPADAELGEAAARWFNAWMLGLERVIVNEGVSRARAKRLATLTLSALEGAVMLSKSTRSTTPLKHTATELKALLKTLT</sequence>
<feature type="domain" description="HTH tetR-type" evidence="5">
    <location>
        <begin position="4"/>
        <end position="64"/>
    </location>
</feature>
<evidence type="ECO:0000256" key="4">
    <source>
        <dbReference type="PROSITE-ProRule" id="PRU00335"/>
    </source>
</evidence>
<evidence type="ECO:0000256" key="3">
    <source>
        <dbReference type="ARBA" id="ARBA00023163"/>
    </source>
</evidence>
<dbReference type="SUPFAM" id="SSF48498">
    <property type="entry name" value="Tetracyclin repressor-like, C-terminal domain"/>
    <property type="match status" value="1"/>
</dbReference>
<evidence type="ECO:0000313" key="7">
    <source>
        <dbReference type="Proteomes" id="UP000274762"/>
    </source>
</evidence>
<protein>
    <submittedName>
        <fullName evidence="6">TetR family transcriptional regulator</fullName>
    </submittedName>
</protein>
<dbReference type="PROSITE" id="PS50977">
    <property type="entry name" value="HTH_TETR_2"/>
    <property type="match status" value="1"/>
</dbReference>